<protein>
    <submittedName>
        <fullName evidence="2">DUF2306 domain-containing protein</fullName>
    </submittedName>
</protein>
<dbReference type="AlphaFoldDB" id="A0A845M6S6"/>
<feature type="transmembrane region" description="Helical" evidence="1">
    <location>
        <begin position="74"/>
        <end position="92"/>
    </location>
</feature>
<keyword evidence="1" id="KW-1133">Transmembrane helix</keyword>
<dbReference type="EMBL" id="WTUX01000019">
    <property type="protein sequence ID" value="MZR14769.1"/>
    <property type="molecule type" value="Genomic_DNA"/>
</dbReference>
<evidence type="ECO:0000313" key="2">
    <source>
        <dbReference type="EMBL" id="MZR14769.1"/>
    </source>
</evidence>
<keyword evidence="1" id="KW-0812">Transmembrane</keyword>
<accession>A0A845M6S6</accession>
<feature type="transmembrane region" description="Helical" evidence="1">
    <location>
        <begin position="104"/>
        <end position="123"/>
    </location>
</feature>
<organism evidence="2 3">
    <name type="scientific">Maritimibacter harenae</name>
    <dbReference type="NCBI Taxonomy" id="2606218"/>
    <lineage>
        <taxon>Bacteria</taxon>
        <taxon>Pseudomonadati</taxon>
        <taxon>Pseudomonadota</taxon>
        <taxon>Alphaproteobacteria</taxon>
        <taxon>Rhodobacterales</taxon>
        <taxon>Roseobacteraceae</taxon>
        <taxon>Maritimibacter</taxon>
    </lineage>
</organism>
<dbReference type="Proteomes" id="UP000467322">
    <property type="component" value="Unassembled WGS sequence"/>
</dbReference>
<evidence type="ECO:0000313" key="3">
    <source>
        <dbReference type="Proteomes" id="UP000467322"/>
    </source>
</evidence>
<keyword evidence="1" id="KW-0472">Membrane</keyword>
<proteinExistence type="predicted"/>
<reference evidence="2 3" key="1">
    <citation type="submission" date="2019-12" db="EMBL/GenBank/DDBJ databases">
        <title>Maritimibacter sp. nov. sp. isolated from sea sand.</title>
        <authorList>
            <person name="Kim J."/>
            <person name="Jeong S.E."/>
            <person name="Jung H.S."/>
            <person name="Jeon C.O."/>
        </authorList>
    </citation>
    <scope>NUCLEOTIDE SEQUENCE [LARGE SCALE GENOMIC DNA]</scope>
    <source>
        <strain evidence="2 3">DP07</strain>
    </source>
</reference>
<feature type="transmembrane region" description="Helical" evidence="1">
    <location>
        <begin position="45"/>
        <end position="68"/>
    </location>
</feature>
<name>A0A845M6S6_9RHOB</name>
<dbReference type="Pfam" id="PF10067">
    <property type="entry name" value="DUF2306"/>
    <property type="match status" value="1"/>
</dbReference>
<comment type="caution">
    <text evidence="2">The sequence shown here is derived from an EMBL/GenBank/DDBJ whole genome shotgun (WGS) entry which is preliminary data.</text>
</comment>
<evidence type="ECO:0000256" key="1">
    <source>
        <dbReference type="SAM" id="Phobius"/>
    </source>
</evidence>
<feature type="transmembrane region" description="Helical" evidence="1">
    <location>
        <begin position="143"/>
        <end position="162"/>
    </location>
</feature>
<sequence>MLDPAPLFQADLAVQIHALSAIEAIVLTPFALFRRRRDRIHKIAGYAWSTNMLIAAFSSFFISGFGLIGPFGPIHALSLLVLFNVVWAIRAIRRRDIRAHEGIMKQTAFWGLGVAGGLTFVPGRLMHDVVFGPAPNDGTNPGLWLSFSVVGIAAAYTLLKAARDRRAAPAR</sequence>
<feature type="transmembrane region" description="Helical" evidence="1">
    <location>
        <begin position="12"/>
        <end position="33"/>
    </location>
</feature>
<keyword evidence="3" id="KW-1185">Reference proteome</keyword>
<gene>
    <name evidence="2" type="ORF">GQE99_17240</name>
</gene>
<dbReference type="RefSeq" id="WP_161352870.1">
    <property type="nucleotide sequence ID" value="NZ_WTUX01000019.1"/>
</dbReference>
<dbReference type="InterPro" id="IPR018750">
    <property type="entry name" value="DUF2306_membrane"/>
</dbReference>